<name>A0ABT7C011_9CYAN</name>
<reference evidence="2 3" key="1">
    <citation type="submission" date="2023-01" db="EMBL/GenBank/DDBJ databases">
        <title>Novel diversity within Roseofilum (Cyanobacteria; Desertifilaceae) from marine benthic mats with descriptions of four novel species.</title>
        <authorList>
            <person name="Wang Y."/>
            <person name="Berthold D.E."/>
            <person name="Hu J."/>
            <person name="Lefler F.W."/>
            <person name="Laughinghouse H.D. IV."/>
        </authorList>
    </citation>
    <scope>NUCLEOTIDE SEQUENCE [LARGE SCALE GENOMIC DNA]</scope>
    <source>
        <strain evidence="2 3">BLCC-M143</strain>
    </source>
</reference>
<evidence type="ECO:0000313" key="2">
    <source>
        <dbReference type="EMBL" id="MDJ1184800.1"/>
    </source>
</evidence>
<dbReference type="Pfam" id="PF05685">
    <property type="entry name" value="Uma2"/>
    <property type="match status" value="1"/>
</dbReference>
<evidence type="ECO:0000259" key="1">
    <source>
        <dbReference type="Pfam" id="PF05685"/>
    </source>
</evidence>
<keyword evidence="2" id="KW-0378">Hydrolase</keyword>
<keyword evidence="2" id="KW-0540">Nuclease</keyword>
<gene>
    <name evidence="2" type="ORF">PMH09_16550</name>
</gene>
<dbReference type="PANTHER" id="PTHR47152">
    <property type="entry name" value="SLR2084 PROTEIN-RELATED"/>
    <property type="match status" value="1"/>
</dbReference>
<organism evidence="2 3">
    <name type="scientific">Roseofilum casamattae BLCC-M143</name>
    <dbReference type="NCBI Taxonomy" id="3022442"/>
    <lineage>
        <taxon>Bacteria</taxon>
        <taxon>Bacillati</taxon>
        <taxon>Cyanobacteriota</taxon>
        <taxon>Cyanophyceae</taxon>
        <taxon>Desertifilales</taxon>
        <taxon>Desertifilaceae</taxon>
        <taxon>Roseofilum</taxon>
        <taxon>Roseofilum casamattae</taxon>
    </lineage>
</organism>
<dbReference type="InterPro" id="IPR012296">
    <property type="entry name" value="Nuclease_put_TT1808"/>
</dbReference>
<feature type="domain" description="Putative restriction endonuclease" evidence="1">
    <location>
        <begin position="23"/>
        <end position="179"/>
    </location>
</feature>
<proteinExistence type="predicted"/>
<dbReference type="PANTHER" id="PTHR47152:SF4">
    <property type="entry name" value="SLR0445 PROTEIN"/>
    <property type="match status" value="1"/>
</dbReference>
<sequence length="196" mass="23039">MLSIVDTTSIDDQQFLIPGCHSWQQFQTLQRWVETIPGLRVSYVDGYIQFMTTSKKRERIKKLIAILLEAYFFEMEIPFFPAGNTTCEAEERDASFSPDESYCLEEDKDYPDLAIEVALTSGGVEKMEKYRRFEIPEVWLWQNDRLLVYVLRSDFSGYDRVQDSKLLPNLNVSLLEECLQITDVLSARRKFLHRDR</sequence>
<protein>
    <submittedName>
        <fullName evidence="2">Uma2 family endonuclease</fullName>
    </submittedName>
</protein>
<comment type="caution">
    <text evidence="2">The sequence shown here is derived from an EMBL/GenBank/DDBJ whole genome shotgun (WGS) entry which is preliminary data.</text>
</comment>
<dbReference type="EMBL" id="JAQOSQ010000020">
    <property type="protein sequence ID" value="MDJ1184800.1"/>
    <property type="molecule type" value="Genomic_DNA"/>
</dbReference>
<dbReference type="Proteomes" id="UP001232992">
    <property type="component" value="Unassembled WGS sequence"/>
</dbReference>
<keyword evidence="2" id="KW-0255">Endonuclease</keyword>
<dbReference type="GO" id="GO:0004519">
    <property type="term" value="F:endonuclease activity"/>
    <property type="evidence" value="ECO:0007669"/>
    <property type="project" value="UniProtKB-KW"/>
</dbReference>
<dbReference type="Gene3D" id="3.90.1570.10">
    <property type="entry name" value="tt1808, chain A"/>
    <property type="match status" value="1"/>
</dbReference>
<dbReference type="InterPro" id="IPR011335">
    <property type="entry name" value="Restrct_endonuc-II-like"/>
</dbReference>
<dbReference type="CDD" id="cd06260">
    <property type="entry name" value="DUF820-like"/>
    <property type="match status" value="1"/>
</dbReference>
<dbReference type="InterPro" id="IPR008538">
    <property type="entry name" value="Uma2"/>
</dbReference>
<evidence type="ECO:0000313" key="3">
    <source>
        <dbReference type="Proteomes" id="UP001232992"/>
    </source>
</evidence>
<keyword evidence="3" id="KW-1185">Reference proteome</keyword>
<dbReference type="RefSeq" id="WP_283759455.1">
    <property type="nucleotide sequence ID" value="NZ_JAQOSQ010000020.1"/>
</dbReference>
<accession>A0ABT7C011</accession>
<dbReference type="SUPFAM" id="SSF52980">
    <property type="entry name" value="Restriction endonuclease-like"/>
    <property type="match status" value="1"/>
</dbReference>